<feature type="chain" id="PRO_5020773567" evidence="1">
    <location>
        <begin position="22"/>
        <end position="126"/>
    </location>
</feature>
<gene>
    <name evidence="2" type="ORF">EWM57_09910</name>
</gene>
<accession>A0A4Q5LBZ9</accession>
<protein>
    <submittedName>
        <fullName evidence="2">Uncharacterized protein</fullName>
    </submittedName>
</protein>
<evidence type="ECO:0000313" key="3">
    <source>
        <dbReference type="Proteomes" id="UP000294155"/>
    </source>
</evidence>
<reference evidence="2 3" key="1">
    <citation type="submission" date="2019-02" db="EMBL/GenBank/DDBJ databases">
        <title>Bacterial novel species isolated from soil.</title>
        <authorList>
            <person name="Jung H.-Y."/>
        </authorList>
    </citation>
    <scope>NUCLEOTIDE SEQUENCE [LARGE SCALE GENOMIC DNA]</scope>
    <source>
        <strain evidence="2 3">1-3-3-3</strain>
    </source>
</reference>
<proteinExistence type="predicted"/>
<sequence>MKYCYGLMLLLMLCTSCISLGETALGGPYYVAQDPAASYKTLYYRGPDGLDFERVPNVRRAGYTAEFIFVESAQGFYLLDRALDQPTDSSDPTVQKALLGPLPAAEFKALLSRLRIPDFAFHYSAL</sequence>
<keyword evidence="1" id="KW-0732">Signal</keyword>
<organism evidence="2 3">
    <name type="scientific">Hymenobacter persicinus</name>
    <dbReference type="NCBI Taxonomy" id="2025506"/>
    <lineage>
        <taxon>Bacteria</taxon>
        <taxon>Pseudomonadati</taxon>
        <taxon>Bacteroidota</taxon>
        <taxon>Cytophagia</taxon>
        <taxon>Cytophagales</taxon>
        <taxon>Hymenobacteraceae</taxon>
        <taxon>Hymenobacter</taxon>
    </lineage>
</organism>
<evidence type="ECO:0000256" key="1">
    <source>
        <dbReference type="SAM" id="SignalP"/>
    </source>
</evidence>
<comment type="caution">
    <text evidence="2">The sequence shown here is derived from an EMBL/GenBank/DDBJ whole genome shotgun (WGS) entry which is preliminary data.</text>
</comment>
<evidence type="ECO:0000313" key="2">
    <source>
        <dbReference type="EMBL" id="RYU79716.1"/>
    </source>
</evidence>
<dbReference type="OrthoDB" id="9883536at2"/>
<dbReference type="AlphaFoldDB" id="A0A4Q5LBZ9"/>
<dbReference type="RefSeq" id="WP_129920987.1">
    <property type="nucleotide sequence ID" value="NZ_SEWE01000017.1"/>
</dbReference>
<dbReference type="EMBL" id="SEWE01000017">
    <property type="protein sequence ID" value="RYU79716.1"/>
    <property type="molecule type" value="Genomic_DNA"/>
</dbReference>
<feature type="signal peptide" evidence="1">
    <location>
        <begin position="1"/>
        <end position="21"/>
    </location>
</feature>
<name>A0A4Q5LBZ9_9BACT</name>
<dbReference type="Proteomes" id="UP000294155">
    <property type="component" value="Unassembled WGS sequence"/>
</dbReference>
<keyword evidence="3" id="KW-1185">Reference proteome</keyword>